<evidence type="ECO:0000313" key="3">
    <source>
        <dbReference type="Proteomes" id="UP000011223"/>
    </source>
</evidence>
<dbReference type="AlphaFoldDB" id="R1GYV4"/>
<feature type="transmembrane region" description="Helical" evidence="1">
    <location>
        <begin position="12"/>
        <end position="30"/>
    </location>
</feature>
<reference evidence="2 3" key="1">
    <citation type="journal article" date="2014" name="PLoS ONE">
        <title>Grimontia indica AK16(T), sp. nov., Isolated from a Seawater Sample Reports the Presence of Pathogenic Genes Similar to Vibrio Genus.</title>
        <authorList>
            <person name="Singh A."/>
            <person name="Vaidya B."/>
            <person name="Khatri I."/>
            <person name="Srinivas T.N."/>
            <person name="Subramanian S."/>
            <person name="Korpole S."/>
            <person name="Pinnaka A.K."/>
        </authorList>
    </citation>
    <scope>NUCLEOTIDE SEQUENCE [LARGE SCALE GENOMIC DNA]</scope>
    <source>
        <strain evidence="2 3">AK16</strain>
    </source>
</reference>
<evidence type="ECO:0000256" key="1">
    <source>
        <dbReference type="SAM" id="Phobius"/>
    </source>
</evidence>
<name>R1GYV4_9GAMM</name>
<keyword evidence="1" id="KW-0812">Transmembrane</keyword>
<evidence type="ECO:0000313" key="2">
    <source>
        <dbReference type="EMBL" id="EOD81284.1"/>
    </source>
</evidence>
<sequence length="54" mass="6553">MILQQWLTGQLIAIQLEYFLILLVSHCYFIEQRYYRNTIEDCLHAAERLSSRTF</sequence>
<accession>R1GYV4</accession>
<protein>
    <submittedName>
        <fullName evidence="2">Uncharacterized protein</fullName>
    </submittedName>
</protein>
<keyword evidence="3" id="KW-1185">Reference proteome</keyword>
<keyword evidence="1" id="KW-0472">Membrane</keyword>
<organism evidence="2 3">
    <name type="scientific">Grimontia indica</name>
    <dbReference type="NCBI Taxonomy" id="1056512"/>
    <lineage>
        <taxon>Bacteria</taxon>
        <taxon>Pseudomonadati</taxon>
        <taxon>Pseudomonadota</taxon>
        <taxon>Gammaproteobacteria</taxon>
        <taxon>Vibrionales</taxon>
        <taxon>Vibrionaceae</taxon>
        <taxon>Grimontia</taxon>
    </lineage>
</organism>
<proteinExistence type="predicted"/>
<dbReference type="EMBL" id="ANFM02000006">
    <property type="protein sequence ID" value="EOD81284.1"/>
    <property type="molecule type" value="Genomic_DNA"/>
</dbReference>
<comment type="caution">
    <text evidence="2">The sequence shown here is derived from an EMBL/GenBank/DDBJ whole genome shotgun (WGS) entry which is preliminary data.</text>
</comment>
<dbReference type="Proteomes" id="UP000011223">
    <property type="component" value="Unassembled WGS sequence"/>
</dbReference>
<keyword evidence="1" id="KW-1133">Transmembrane helix</keyword>
<gene>
    <name evidence="2" type="ORF">D515_04185</name>
</gene>